<evidence type="ECO:0000313" key="1">
    <source>
        <dbReference type="EMBL" id="TXG56984.1"/>
    </source>
</evidence>
<name>A0A5C7HJF4_9ROSI</name>
<sequence length="85" mass="9398">MFLHAMFKVEGVVYVATVGSVVPRQSTHVLWKKPTQGWFKGNTYAATCAQAEVDGGDETATVVRRFSNDGLDVLATAHEREKEKK</sequence>
<organism evidence="1 2">
    <name type="scientific">Acer yangbiense</name>
    <dbReference type="NCBI Taxonomy" id="1000413"/>
    <lineage>
        <taxon>Eukaryota</taxon>
        <taxon>Viridiplantae</taxon>
        <taxon>Streptophyta</taxon>
        <taxon>Embryophyta</taxon>
        <taxon>Tracheophyta</taxon>
        <taxon>Spermatophyta</taxon>
        <taxon>Magnoliopsida</taxon>
        <taxon>eudicotyledons</taxon>
        <taxon>Gunneridae</taxon>
        <taxon>Pentapetalae</taxon>
        <taxon>rosids</taxon>
        <taxon>malvids</taxon>
        <taxon>Sapindales</taxon>
        <taxon>Sapindaceae</taxon>
        <taxon>Hippocastanoideae</taxon>
        <taxon>Acereae</taxon>
        <taxon>Acer</taxon>
    </lineage>
</organism>
<reference evidence="2" key="1">
    <citation type="journal article" date="2019" name="Gigascience">
        <title>De novo genome assembly of the endangered Acer yangbiense, a plant species with extremely small populations endemic to Yunnan Province, China.</title>
        <authorList>
            <person name="Yang J."/>
            <person name="Wariss H.M."/>
            <person name="Tao L."/>
            <person name="Zhang R."/>
            <person name="Yun Q."/>
            <person name="Hollingsworth P."/>
            <person name="Dao Z."/>
            <person name="Luo G."/>
            <person name="Guo H."/>
            <person name="Ma Y."/>
            <person name="Sun W."/>
        </authorList>
    </citation>
    <scope>NUCLEOTIDE SEQUENCE [LARGE SCALE GENOMIC DNA]</scope>
    <source>
        <strain evidence="2">cv. Malutang</strain>
    </source>
</reference>
<proteinExistence type="predicted"/>
<accession>A0A5C7HJF4</accession>
<comment type="caution">
    <text evidence="1">The sequence shown here is derived from an EMBL/GenBank/DDBJ whole genome shotgun (WGS) entry which is preliminary data.</text>
</comment>
<evidence type="ECO:0000313" key="2">
    <source>
        <dbReference type="Proteomes" id="UP000323000"/>
    </source>
</evidence>
<dbReference type="AlphaFoldDB" id="A0A5C7HJF4"/>
<protein>
    <submittedName>
        <fullName evidence="1">Uncharacterized protein</fullName>
    </submittedName>
</protein>
<dbReference type="Proteomes" id="UP000323000">
    <property type="component" value="Chromosome 8"/>
</dbReference>
<dbReference type="EMBL" id="VAHF01000008">
    <property type="protein sequence ID" value="TXG56984.1"/>
    <property type="molecule type" value="Genomic_DNA"/>
</dbReference>
<keyword evidence="2" id="KW-1185">Reference proteome</keyword>
<gene>
    <name evidence="1" type="ORF">EZV62_018297</name>
</gene>